<dbReference type="Gene3D" id="1.10.357.10">
    <property type="entry name" value="Tetracycline Repressor, domain 2"/>
    <property type="match status" value="1"/>
</dbReference>
<name>A0A919Q2V4_9MICO</name>
<dbReference type="GO" id="GO:0003677">
    <property type="term" value="F:DNA binding"/>
    <property type="evidence" value="ECO:0007669"/>
    <property type="project" value="UniProtKB-UniRule"/>
</dbReference>
<dbReference type="PROSITE" id="PS50977">
    <property type="entry name" value="HTH_TETR_2"/>
    <property type="match status" value="1"/>
</dbReference>
<gene>
    <name evidence="6" type="ORF">Dac01nite_17760</name>
</gene>
<dbReference type="PANTHER" id="PTHR47506:SF3">
    <property type="entry name" value="HTH-TYPE TRANSCRIPTIONAL REGULATOR LMRA"/>
    <property type="match status" value="1"/>
</dbReference>
<dbReference type="InterPro" id="IPR036271">
    <property type="entry name" value="Tet_transcr_reg_TetR-rel_C_sf"/>
</dbReference>
<feature type="domain" description="HTH tetR-type" evidence="5">
    <location>
        <begin position="6"/>
        <end position="66"/>
    </location>
</feature>
<evidence type="ECO:0000256" key="1">
    <source>
        <dbReference type="ARBA" id="ARBA00023015"/>
    </source>
</evidence>
<dbReference type="EMBL" id="BONR01000003">
    <property type="protein sequence ID" value="GIG55024.1"/>
    <property type="molecule type" value="Genomic_DNA"/>
</dbReference>
<dbReference type="RefSeq" id="WP_203656100.1">
    <property type="nucleotide sequence ID" value="NZ_BONR01000003.1"/>
</dbReference>
<keyword evidence="1" id="KW-0805">Transcription regulation</keyword>
<keyword evidence="2 4" id="KW-0238">DNA-binding</keyword>
<evidence type="ECO:0000256" key="4">
    <source>
        <dbReference type="PROSITE-ProRule" id="PRU00335"/>
    </source>
</evidence>
<dbReference type="InterPro" id="IPR054156">
    <property type="entry name" value="YxaF_TetR_C"/>
</dbReference>
<dbReference type="SUPFAM" id="SSF48498">
    <property type="entry name" value="Tetracyclin repressor-like, C-terminal domain"/>
    <property type="match status" value="1"/>
</dbReference>
<evidence type="ECO:0000256" key="3">
    <source>
        <dbReference type="ARBA" id="ARBA00023163"/>
    </source>
</evidence>
<dbReference type="PANTHER" id="PTHR47506">
    <property type="entry name" value="TRANSCRIPTIONAL REGULATORY PROTEIN"/>
    <property type="match status" value="1"/>
</dbReference>
<evidence type="ECO:0000313" key="7">
    <source>
        <dbReference type="Proteomes" id="UP000652354"/>
    </source>
</evidence>
<dbReference type="Pfam" id="PF21993">
    <property type="entry name" value="TetR_C_13_2"/>
    <property type="match status" value="1"/>
</dbReference>
<dbReference type="InterPro" id="IPR023772">
    <property type="entry name" value="DNA-bd_HTH_TetR-type_CS"/>
</dbReference>
<evidence type="ECO:0000313" key="6">
    <source>
        <dbReference type="EMBL" id="GIG55024.1"/>
    </source>
</evidence>
<dbReference type="PRINTS" id="PR00455">
    <property type="entry name" value="HTHTETR"/>
</dbReference>
<dbReference type="InterPro" id="IPR001647">
    <property type="entry name" value="HTH_TetR"/>
</dbReference>
<protein>
    <submittedName>
        <fullName evidence="6">TetR family transcriptional regulator</fullName>
    </submittedName>
</protein>
<comment type="caution">
    <text evidence="6">The sequence shown here is derived from an EMBL/GenBank/DDBJ whole genome shotgun (WGS) entry which is preliminary data.</text>
</comment>
<dbReference type="Proteomes" id="UP000652354">
    <property type="component" value="Unassembled WGS sequence"/>
</dbReference>
<dbReference type="InterPro" id="IPR009057">
    <property type="entry name" value="Homeodomain-like_sf"/>
</dbReference>
<reference evidence="6" key="1">
    <citation type="submission" date="2021-01" db="EMBL/GenBank/DDBJ databases">
        <title>Whole genome shotgun sequence of Demequina activiva NBRC 110675.</title>
        <authorList>
            <person name="Komaki H."/>
            <person name="Tamura T."/>
        </authorList>
    </citation>
    <scope>NUCLEOTIDE SEQUENCE</scope>
    <source>
        <strain evidence="6">NBRC 110675</strain>
    </source>
</reference>
<feature type="DNA-binding region" description="H-T-H motif" evidence="4">
    <location>
        <begin position="29"/>
        <end position="48"/>
    </location>
</feature>
<dbReference type="AlphaFoldDB" id="A0A919Q2V4"/>
<accession>A0A919Q2V4</accession>
<keyword evidence="3" id="KW-0804">Transcription</keyword>
<evidence type="ECO:0000259" key="5">
    <source>
        <dbReference type="PROSITE" id="PS50977"/>
    </source>
</evidence>
<organism evidence="6 7">
    <name type="scientific">Demequina activiva</name>
    <dbReference type="NCBI Taxonomy" id="1582364"/>
    <lineage>
        <taxon>Bacteria</taxon>
        <taxon>Bacillati</taxon>
        <taxon>Actinomycetota</taxon>
        <taxon>Actinomycetes</taxon>
        <taxon>Micrococcales</taxon>
        <taxon>Demequinaceae</taxon>
        <taxon>Demequina</taxon>
    </lineage>
</organism>
<sequence length="192" mass="20525">MPRPATDKRERLTAAALDLAYRDGFDRASITDIASAAGVAPGSVYYYFKTKQDVGLAIAGELGERYGAAMAGWETLEDPRDRLVAFIDSYRTQSTMVMEHGCPLGSVCTELSKHSPELGAAGAEVFETLVGWIASQFELLGYSAAASHARAIHLVSVMQGAAALSNALQSTEPLTLEGDHLERWVRNSGTSA</sequence>
<dbReference type="PROSITE" id="PS01081">
    <property type="entry name" value="HTH_TETR_1"/>
    <property type="match status" value="1"/>
</dbReference>
<proteinExistence type="predicted"/>
<dbReference type="Pfam" id="PF00440">
    <property type="entry name" value="TetR_N"/>
    <property type="match status" value="1"/>
</dbReference>
<keyword evidence="7" id="KW-1185">Reference proteome</keyword>
<evidence type="ECO:0000256" key="2">
    <source>
        <dbReference type="ARBA" id="ARBA00023125"/>
    </source>
</evidence>
<dbReference type="SUPFAM" id="SSF46689">
    <property type="entry name" value="Homeodomain-like"/>
    <property type="match status" value="1"/>
</dbReference>